<dbReference type="OrthoDB" id="3173376at2"/>
<dbReference type="PANTHER" id="PTHR30055:SF220">
    <property type="entry name" value="TETR-FAMILY REGULATORY PROTEIN"/>
    <property type="match status" value="1"/>
</dbReference>
<dbReference type="InterPro" id="IPR050109">
    <property type="entry name" value="HTH-type_TetR-like_transc_reg"/>
</dbReference>
<dbReference type="SUPFAM" id="SSF48498">
    <property type="entry name" value="Tetracyclin repressor-like, C-terminal domain"/>
    <property type="match status" value="1"/>
</dbReference>
<proteinExistence type="predicted"/>
<dbReference type="Pfam" id="PF13305">
    <property type="entry name" value="TetR_C_33"/>
    <property type="match status" value="1"/>
</dbReference>
<dbReference type="EMBL" id="AP022612">
    <property type="protein sequence ID" value="BBZ32622.1"/>
    <property type="molecule type" value="Genomic_DNA"/>
</dbReference>
<dbReference type="InterPro" id="IPR001647">
    <property type="entry name" value="HTH_TetR"/>
</dbReference>
<dbReference type="InterPro" id="IPR025996">
    <property type="entry name" value="MT1864/Rv1816-like_C"/>
</dbReference>
<reference evidence="1" key="1">
    <citation type="journal article" date="2019" name="Emerg. Microbes Infect.">
        <title>Comprehensive subspecies identification of 175 nontuberculous mycobacteria species based on 7547 genomic profiles.</title>
        <authorList>
            <person name="Matsumoto Y."/>
            <person name="Kinjo T."/>
            <person name="Motooka D."/>
            <person name="Nabeya D."/>
            <person name="Jung N."/>
            <person name="Uechi K."/>
            <person name="Horii T."/>
            <person name="Iida T."/>
            <person name="Fujita J."/>
            <person name="Nakamura S."/>
        </authorList>
    </citation>
    <scope>NUCLEOTIDE SEQUENCE [LARGE SCALE GENOMIC DNA]</scope>
    <source>
        <strain evidence="1">JCM 13671</strain>
    </source>
</reference>
<dbReference type="Gene3D" id="1.10.357.10">
    <property type="entry name" value="Tetracycline Repressor, domain 2"/>
    <property type="match status" value="1"/>
</dbReference>
<name>A0A7I7XUN4_9MYCO</name>
<protein>
    <submittedName>
        <fullName evidence="1">TetR family transcriptional regulator</fullName>
    </submittedName>
</protein>
<reference evidence="1" key="2">
    <citation type="submission" date="2020-02" db="EMBL/GenBank/DDBJ databases">
        <authorList>
            <person name="Matsumoto Y."/>
            <person name="Motooka D."/>
            <person name="Nakamura S."/>
        </authorList>
    </citation>
    <scope>NUCLEOTIDE SEQUENCE</scope>
    <source>
        <strain evidence="1">JCM 13671</strain>
    </source>
</reference>
<evidence type="ECO:0000313" key="1">
    <source>
        <dbReference type="EMBL" id="BBZ32622.1"/>
    </source>
</evidence>
<gene>
    <name evidence="1" type="ORF">MCNF_12270</name>
</gene>
<sequence>MSTTEHSGREALLAAARTELIEHGRAGISLRAVARRAGVSHAAPKHHFGDRRGLLTAIAAEGFEALTTALQESIAQSPSAQGRLAALGRAYVEFGLHNPAMFDLMFRPTELHTDDPTLASARQRSIGVLNDAVTQLAASDAAPSGTAELALISWALAHGLVVLARDGALQSAAGADRADLTVPLNLIGLFSQRVADNSR</sequence>
<keyword evidence="2" id="KW-1185">Reference proteome</keyword>
<dbReference type="GO" id="GO:0003700">
    <property type="term" value="F:DNA-binding transcription factor activity"/>
    <property type="evidence" value="ECO:0007669"/>
    <property type="project" value="TreeGrafter"/>
</dbReference>
<dbReference type="RefSeq" id="WP_085152724.1">
    <property type="nucleotide sequence ID" value="NZ_AP022612.1"/>
</dbReference>
<dbReference type="PANTHER" id="PTHR30055">
    <property type="entry name" value="HTH-TYPE TRANSCRIPTIONAL REGULATOR RUTR"/>
    <property type="match status" value="1"/>
</dbReference>
<dbReference type="Pfam" id="PF00440">
    <property type="entry name" value="TetR_N"/>
    <property type="match status" value="1"/>
</dbReference>
<dbReference type="GO" id="GO:0000976">
    <property type="term" value="F:transcription cis-regulatory region binding"/>
    <property type="evidence" value="ECO:0007669"/>
    <property type="project" value="TreeGrafter"/>
</dbReference>
<evidence type="ECO:0000313" key="2">
    <source>
        <dbReference type="Proteomes" id="UP000466931"/>
    </source>
</evidence>
<dbReference type="InterPro" id="IPR036271">
    <property type="entry name" value="Tet_transcr_reg_TetR-rel_C_sf"/>
</dbReference>
<dbReference type="InterPro" id="IPR009057">
    <property type="entry name" value="Homeodomain-like_sf"/>
</dbReference>
<accession>A0A7I7XUN4</accession>
<dbReference type="SUPFAM" id="SSF46689">
    <property type="entry name" value="Homeodomain-like"/>
    <property type="match status" value="1"/>
</dbReference>
<dbReference type="Proteomes" id="UP000466931">
    <property type="component" value="Chromosome"/>
</dbReference>
<dbReference type="AlphaFoldDB" id="A0A7I7XUN4"/>
<dbReference type="PROSITE" id="PS50977">
    <property type="entry name" value="HTH_TETR_2"/>
    <property type="match status" value="1"/>
</dbReference>
<organism evidence="1 2">
    <name type="scientific">Mycolicibacterium confluentis</name>
    <dbReference type="NCBI Taxonomy" id="28047"/>
    <lineage>
        <taxon>Bacteria</taxon>
        <taxon>Bacillati</taxon>
        <taxon>Actinomycetota</taxon>
        <taxon>Actinomycetes</taxon>
        <taxon>Mycobacteriales</taxon>
        <taxon>Mycobacteriaceae</taxon>
        <taxon>Mycolicibacterium</taxon>
    </lineage>
</organism>